<evidence type="ECO:0000256" key="3">
    <source>
        <dbReference type="ARBA" id="ARBA00022692"/>
    </source>
</evidence>
<dbReference type="EMBL" id="JACJLA010000001">
    <property type="protein sequence ID" value="MBM6911879.1"/>
    <property type="molecule type" value="Genomic_DNA"/>
</dbReference>
<evidence type="ECO:0000313" key="8">
    <source>
        <dbReference type="Proteomes" id="UP000707138"/>
    </source>
</evidence>
<keyword evidence="4" id="KW-1133">Transmembrane helix</keyword>
<gene>
    <name evidence="7" type="ORF">H6A01_00875</name>
</gene>
<dbReference type="Gene3D" id="2.40.128.260">
    <property type="entry name" value="Type IV secretion system, VirB10/TraB/TrbI"/>
    <property type="match status" value="1"/>
</dbReference>
<evidence type="ECO:0000256" key="4">
    <source>
        <dbReference type="ARBA" id="ARBA00022989"/>
    </source>
</evidence>
<evidence type="ECO:0000256" key="2">
    <source>
        <dbReference type="ARBA" id="ARBA00010265"/>
    </source>
</evidence>
<sequence length="459" mass="48055">MSLISDLKGKVNKLRGKEPVKQDELRDTEDSLAEQAETLGTEPDVNDAIMITDEDLDRDQATTLSKKRIAGALVGLVAIGGGFTYGISSLSSGNESAKQHYEESVTTAADSHTDNPAGNLPSNYSDIAKYQEEAAKKDGNKKAPSAATNVAQAQTQPGGVTAATTPYNTTAGVYDTTAPVASSSSAADDKEAEAARKAKEAAEKEEQAAMMSPIAFRIAEAISNGQSPTEATKGDPNAAPYQTIPVSYANGLAPRFLSNDTAAVGTHILHAGSVIQATMLTGISTDIPNNEIVAVVRQNVYDSMTGKHILIPQGSKLIGRAGSIGGKGIKRIGVTFSRIIMPNGMSINLPNLPAIDGTGLPGMQDKYTTHSNNLFKTAFMSALVTAAAQSATGDTGGTDTRSPGQEAVSGGVAEMQQIANELIRQAADTQATIEIRPGKDFSVFVTQDLQIPEYQSDYE</sequence>
<evidence type="ECO:0000256" key="1">
    <source>
        <dbReference type="ARBA" id="ARBA00004167"/>
    </source>
</evidence>
<dbReference type="CDD" id="cd16429">
    <property type="entry name" value="VirB10"/>
    <property type="match status" value="1"/>
</dbReference>
<dbReference type="Pfam" id="PF03743">
    <property type="entry name" value="TrbI"/>
    <property type="match status" value="1"/>
</dbReference>
<feature type="compositionally biased region" description="Basic and acidic residues" evidence="6">
    <location>
        <begin position="129"/>
        <end position="141"/>
    </location>
</feature>
<feature type="region of interest" description="Disordered" evidence="6">
    <location>
        <begin position="98"/>
        <end position="163"/>
    </location>
</feature>
<feature type="compositionally biased region" description="Polar residues" evidence="6">
    <location>
        <begin position="104"/>
        <end position="125"/>
    </location>
</feature>
<proteinExistence type="inferred from homology"/>
<comment type="subcellular location">
    <subcellularLocation>
        <location evidence="1">Membrane</location>
        <topology evidence="1">Single-pass membrane protein</topology>
    </subcellularLocation>
</comment>
<keyword evidence="5" id="KW-0472">Membrane</keyword>
<dbReference type="InterPro" id="IPR005498">
    <property type="entry name" value="T4SS_VirB10/TraB/TrbI"/>
</dbReference>
<organism evidence="7 8">
    <name type="scientific">Veillonella magna</name>
    <dbReference type="NCBI Taxonomy" id="464322"/>
    <lineage>
        <taxon>Bacteria</taxon>
        <taxon>Bacillati</taxon>
        <taxon>Bacillota</taxon>
        <taxon>Negativicutes</taxon>
        <taxon>Veillonellales</taxon>
        <taxon>Veillonellaceae</taxon>
        <taxon>Veillonella</taxon>
    </lineage>
</organism>
<name>A0ABS2GCK7_9FIRM</name>
<evidence type="ECO:0000256" key="6">
    <source>
        <dbReference type="SAM" id="MobiDB-lite"/>
    </source>
</evidence>
<dbReference type="InterPro" id="IPR042217">
    <property type="entry name" value="T4SS_VirB10/TrbI"/>
</dbReference>
<comment type="caution">
    <text evidence="7">The sequence shown here is derived from an EMBL/GenBank/DDBJ whole genome shotgun (WGS) entry which is preliminary data.</text>
</comment>
<evidence type="ECO:0000256" key="5">
    <source>
        <dbReference type="ARBA" id="ARBA00023136"/>
    </source>
</evidence>
<dbReference type="Proteomes" id="UP000707138">
    <property type="component" value="Unassembled WGS sequence"/>
</dbReference>
<evidence type="ECO:0000313" key="7">
    <source>
        <dbReference type="EMBL" id="MBM6911879.1"/>
    </source>
</evidence>
<feature type="region of interest" description="Disordered" evidence="6">
    <location>
        <begin position="179"/>
        <end position="207"/>
    </location>
</feature>
<accession>A0ABS2GCK7</accession>
<feature type="compositionally biased region" description="Basic and acidic residues" evidence="6">
    <location>
        <begin position="187"/>
        <end position="207"/>
    </location>
</feature>
<dbReference type="RefSeq" id="WP_205087197.1">
    <property type="nucleotide sequence ID" value="NZ_JACJLA010000001.1"/>
</dbReference>
<feature type="compositionally biased region" description="Polar residues" evidence="6">
    <location>
        <begin position="146"/>
        <end position="163"/>
    </location>
</feature>
<reference evidence="7 8" key="1">
    <citation type="journal article" date="2021" name="Sci. Rep.">
        <title>The distribution of antibiotic resistance genes in chicken gut microbiota commensals.</title>
        <authorList>
            <person name="Juricova H."/>
            <person name="Matiasovicova J."/>
            <person name="Kubasova T."/>
            <person name="Cejkova D."/>
            <person name="Rychlik I."/>
        </authorList>
    </citation>
    <scope>NUCLEOTIDE SEQUENCE [LARGE SCALE GENOMIC DNA]</scope>
    <source>
        <strain evidence="7 8">An537</strain>
    </source>
</reference>
<protein>
    <submittedName>
        <fullName evidence="7">TrbI/VirB10 family protein</fullName>
    </submittedName>
</protein>
<comment type="similarity">
    <text evidence="2">Belongs to the TrbI/VirB10 family.</text>
</comment>
<keyword evidence="8" id="KW-1185">Reference proteome</keyword>
<keyword evidence="3" id="KW-0812">Transmembrane</keyword>